<sequence length="522" mass="54325">MVPFAADGAGMIDQLRQLEDVKAVAAARQTEITVAFDLAQRREQAAAGVPADEQGAGVGAQVALARRESPSRGGRLLGLARTLTGMPRTFAAFRSGRLSEWRTTLVVKETICLSPEDRAGVDEELAADTGTFDGAGDRTIVSAVKAAAYRRDPASVARRAAKAVGARTVSLRPAPDTMARLTALLPVAEGVAVFAALTREAGTLRSAGDGRSTGQAMADTLVERVTGAPGGISGVEVQLVMTDRTLLQADSEPARLTGYGIVPAQWARELATGDHSGTCTTTGGGMDRTGSRSRSRSRSGSGTTGTGISGAPGNPAGNRAGEETGDQPESAMAVWVRRLYTAPGTGDLIGMDSKARLFPAGLKRFLQIRDDTCRTPYCDAPIRHHDHISPWRHGGDTTASNGQGLCEACNHTKESPGWSSTPVPVPETAQLPCPALFPDGPPEIRQVARHTVKLRTPTGHIYHSTAPPPPGTAFTHASSPGKHAGAARAPARAPGKPPPPRPSVQVLGRVIKPAPPNSGHAD</sequence>
<evidence type="ECO:0000259" key="2">
    <source>
        <dbReference type="SMART" id="SM00507"/>
    </source>
</evidence>
<protein>
    <submittedName>
        <fullName evidence="3">HNH endonuclease</fullName>
    </submittedName>
</protein>
<gene>
    <name evidence="3" type="ORF">SAMN04489743_1632</name>
</gene>
<keyword evidence="3" id="KW-0540">Nuclease</keyword>
<dbReference type="Proteomes" id="UP000198751">
    <property type="component" value="Chromosome I"/>
</dbReference>
<keyword evidence="3" id="KW-0378">Hydrolase</keyword>
<dbReference type="CDD" id="cd00085">
    <property type="entry name" value="HNHc"/>
    <property type="match status" value="1"/>
</dbReference>
<feature type="region of interest" description="Disordered" evidence="1">
    <location>
        <begin position="273"/>
        <end position="329"/>
    </location>
</feature>
<dbReference type="InterPro" id="IPR003615">
    <property type="entry name" value="HNH_nuc"/>
</dbReference>
<dbReference type="AlphaFoldDB" id="A0A1H1XEW0"/>
<dbReference type="SMART" id="SM00507">
    <property type="entry name" value="HNHc"/>
    <property type="match status" value="1"/>
</dbReference>
<dbReference type="Gene3D" id="1.10.30.50">
    <property type="match status" value="1"/>
</dbReference>
<accession>A0A1H1XEW0</accession>
<evidence type="ECO:0000256" key="1">
    <source>
        <dbReference type="SAM" id="MobiDB-lite"/>
    </source>
</evidence>
<organism evidence="3 4">
    <name type="scientific">Pseudarthrobacter equi</name>
    <dbReference type="NCBI Taxonomy" id="728066"/>
    <lineage>
        <taxon>Bacteria</taxon>
        <taxon>Bacillati</taxon>
        <taxon>Actinomycetota</taxon>
        <taxon>Actinomycetes</taxon>
        <taxon>Micrococcales</taxon>
        <taxon>Micrococcaceae</taxon>
        <taxon>Pseudarthrobacter</taxon>
    </lineage>
</organism>
<dbReference type="GO" id="GO:0008270">
    <property type="term" value="F:zinc ion binding"/>
    <property type="evidence" value="ECO:0007669"/>
    <property type="project" value="InterPro"/>
</dbReference>
<dbReference type="Pfam" id="PF01844">
    <property type="entry name" value="HNH"/>
    <property type="match status" value="1"/>
</dbReference>
<feature type="domain" description="HNH nuclease" evidence="2">
    <location>
        <begin position="361"/>
        <end position="411"/>
    </location>
</feature>
<evidence type="ECO:0000313" key="3">
    <source>
        <dbReference type="EMBL" id="SDT07807.1"/>
    </source>
</evidence>
<evidence type="ECO:0000313" key="4">
    <source>
        <dbReference type="Proteomes" id="UP000198751"/>
    </source>
</evidence>
<dbReference type="EMBL" id="LT629779">
    <property type="protein sequence ID" value="SDT07807.1"/>
    <property type="molecule type" value="Genomic_DNA"/>
</dbReference>
<keyword evidence="4" id="KW-1185">Reference proteome</keyword>
<keyword evidence="3" id="KW-0255">Endonuclease</keyword>
<proteinExistence type="predicted"/>
<name>A0A1H1XEW0_9MICC</name>
<dbReference type="InterPro" id="IPR002711">
    <property type="entry name" value="HNH"/>
</dbReference>
<feature type="compositionally biased region" description="Low complexity" evidence="1">
    <location>
        <begin position="480"/>
        <end position="494"/>
    </location>
</feature>
<dbReference type="GO" id="GO:0004519">
    <property type="term" value="F:endonuclease activity"/>
    <property type="evidence" value="ECO:0007669"/>
    <property type="project" value="UniProtKB-KW"/>
</dbReference>
<reference evidence="4" key="1">
    <citation type="submission" date="2016-10" db="EMBL/GenBank/DDBJ databases">
        <authorList>
            <person name="Varghese N."/>
            <person name="Submissions S."/>
        </authorList>
    </citation>
    <scope>NUCLEOTIDE SEQUENCE [LARGE SCALE GENOMIC DNA]</scope>
    <source>
        <strain evidence="4">IMMIB L-1606</strain>
    </source>
</reference>
<feature type="region of interest" description="Disordered" evidence="1">
    <location>
        <begin position="459"/>
        <end position="522"/>
    </location>
</feature>
<dbReference type="GO" id="GO:0003676">
    <property type="term" value="F:nucleic acid binding"/>
    <property type="evidence" value="ECO:0007669"/>
    <property type="project" value="InterPro"/>
</dbReference>